<keyword evidence="1" id="KW-0175">Coiled coil</keyword>
<feature type="transmembrane region" description="Helical" evidence="2">
    <location>
        <begin position="1154"/>
        <end position="1177"/>
    </location>
</feature>
<keyword evidence="2" id="KW-0472">Membrane</keyword>
<proteinExistence type="predicted"/>
<accession>A0A0C4MD04</accession>
<organism evidence="3">
    <name type="scientific">Edwardsiella tarda</name>
    <dbReference type="NCBI Taxonomy" id="636"/>
    <lineage>
        <taxon>Bacteria</taxon>
        <taxon>Pseudomonadati</taxon>
        <taxon>Pseudomonadota</taxon>
        <taxon>Gammaproteobacteria</taxon>
        <taxon>Enterobacterales</taxon>
        <taxon>Hafniaceae</taxon>
        <taxon>Edwardsiella</taxon>
    </lineage>
</organism>
<protein>
    <submittedName>
        <fullName evidence="3">Type III effector protein</fullName>
    </submittedName>
</protein>
<dbReference type="EMBL" id="KF736986">
    <property type="protein sequence ID" value="AIK22079.1"/>
    <property type="molecule type" value="Genomic_DNA"/>
</dbReference>
<evidence type="ECO:0000256" key="2">
    <source>
        <dbReference type="SAM" id="Phobius"/>
    </source>
</evidence>
<reference evidence="3" key="1">
    <citation type="journal article" date="2015" name="Infect. Immun.">
        <title>Identification and functional characterization of the novel Edwardsiella tarda effector EseJ.</title>
        <authorList>
            <person name="Xie H.X."/>
            <person name="Lu J.F."/>
            <person name="Zhou Y."/>
            <person name="Yi J."/>
            <person name="Yu X.J."/>
            <person name="Leung K.Y."/>
            <person name="Nie P."/>
        </authorList>
    </citation>
    <scope>NUCLEOTIDE SEQUENCE</scope>
    <source>
        <strain evidence="3">PPD130/91</strain>
    </source>
</reference>
<sequence>MVNAFTLSPALSGNAAGSESTESLSRGASRVAALCSADRRAAAETQYHQLLHQGDDSLAALESAAALRQLCRADSQCAVAVDYDDTTQDFTLSIDGQRISRHRDTRLLEQLNLSDTSLLVPQRLALFSDPLRFFCWLKEQGSPHQTTALGAHLAPHDGSALILSANGHEALRLPLEQIDDRAWADAHRLFPTLADTRPSAERRIPDLLPPHATVTLPPPAPLRDDALDDLLPAPIAIGSLLQMPRYTFNLLFRVKDMLVGGPTEPAYQALSRRIETLNHALATLRTTLTQVQQQSETLLASAEDLGSAIAEAQRAQEAAHQALQAVLTECAGIEGGPEAPPVIQRIRAQAQHVADRLAALALRMEGVAQRESPTGERGVWRDRLAQVSAQLGDSASDGAISDDDRLWLALVQQALGEAGAPDAARLRQAIARVMQSGVSLPDTAVAQHLLATFYPHVASLRDDDAALPAPDSLLIDRGRYSQLSTLRHTTLQERDRTLQCLQLLSDANQQAQETLRRDLDEIKRNPDYFSALKQRSQALDAIEDYFSPRGSLGEAADAEDRAGAAVPVTDDPALEGLLYLCARSGPATVNRDRLLLDNDTFVEEDIAVSEAVLQAYQRLAPAAQARAQTIAAECLQWEHQIDYHSEFHQNAGVNVPQALAQGTLRAQFMADPEGYQAFFQQRDRLLQRYQDSVVALASPLSDAEPLHGVLSRALTEINAERRVIAALLHSGKTLAAVDTLGHTLAAQTAASARLAVDVSAAARPFDGALASINQQVYQLRSAALRALTAETDEMVRQRDALRQGTARGSDVASRLAQLEQRIASNSAAFRADLLALQQERQRADGPAGGGYPKDIYWSSWLLAQMGDKVSLLLGARMDKPRDLLLQYQLALSGKGIVAASLALMQALRKLPTDPAQALTELGFTPSQLLAWASAYPQEMAYLSSNLDHTYHALVATGSSTLLGDMFHTAWQRGTTTSVIQDTLFGKREPVVGATDAKPMPPALIMLLSVADWAPYAVGGVKGVLSQNLGGVVAGGLGGALFGGGVATVVLTSILQFAVGAAQAQAEKGIADKVAEQRQTNVVVNAVLRGMQLDSSASINERIQRVTAYAMQREALRSTGTIGRDLAEAGKRGVIGRMFQDMSLTWKHASGAQRALLVAASVAGPLLIGGVTLGLLALGPLGLLPAGIIAIGAALLSGALTTGSLWNSMVSWLMPELAQRTQREMNGDILEKALAKAREEARIQMAKTLAQIDARDPSARDEMQRQGQQQLTQRLDTLASALRQQTAFASLSPQEVGEQFDLALQQAASESAPHLPLNMKAEAIIQAGLSVQQAKQIRDEIEQALWQHSPLNGHETAAAI</sequence>
<keyword evidence="2" id="KW-0812">Transmembrane</keyword>
<name>A0A0C4MD04_EDWTA</name>
<evidence type="ECO:0000256" key="1">
    <source>
        <dbReference type="SAM" id="Coils"/>
    </source>
</evidence>
<feature type="coiled-coil region" evidence="1">
    <location>
        <begin position="267"/>
        <end position="294"/>
    </location>
</feature>
<evidence type="ECO:0000313" key="3">
    <source>
        <dbReference type="EMBL" id="AIK22079.1"/>
    </source>
</evidence>
<gene>
    <name evidence="3" type="primary">eseJ</name>
</gene>
<feature type="transmembrane region" description="Helical" evidence="2">
    <location>
        <begin position="1183"/>
        <end position="1205"/>
    </location>
</feature>
<dbReference type="SMR" id="A0A0C4MD04"/>
<keyword evidence="2" id="KW-1133">Transmembrane helix</keyword>